<proteinExistence type="predicted"/>
<keyword evidence="1" id="KW-0812">Transmembrane</keyword>
<evidence type="ECO:0000313" key="2">
    <source>
        <dbReference type="EMBL" id="KKN97165.1"/>
    </source>
</evidence>
<dbReference type="AlphaFoldDB" id="A0A0F9UVS7"/>
<reference evidence="2" key="1">
    <citation type="journal article" date="2015" name="Nature">
        <title>Complex archaea that bridge the gap between prokaryotes and eukaryotes.</title>
        <authorList>
            <person name="Spang A."/>
            <person name="Saw J.H."/>
            <person name="Jorgensen S.L."/>
            <person name="Zaremba-Niedzwiedzka K."/>
            <person name="Martijn J."/>
            <person name="Lind A.E."/>
            <person name="van Eijk R."/>
            <person name="Schleper C."/>
            <person name="Guy L."/>
            <person name="Ettema T.J."/>
        </authorList>
    </citation>
    <scope>NUCLEOTIDE SEQUENCE</scope>
</reference>
<name>A0A0F9UVS7_9ZZZZ</name>
<keyword evidence="1" id="KW-1133">Transmembrane helix</keyword>
<accession>A0A0F9UVS7</accession>
<comment type="caution">
    <text evidence="2">The sequence shown here is derived from an EMBL/GenBank/DDBJ whole genome shotgun (WGS) entry which is preliminary data.</text>
</comment>
<dbReference type="EMBL" id="LAZR01000060">
    <property type="protein sequence ID" value="KKN97165.1"/>
    <property type="molecule type" value="Genomic_DNA"/>
</dbReference>
<protein>
    <submittedName>
        <fullName evidence="2">Uncharacterized protein</fullName>
    </submittedName>
</protein>
<gene>
    <name evidence="2" type="ORF">LCGC14_0161400</name>
</gene>
<evidence type="ECO:0000256" key="1">
    <source>
        <dbReference type="SAM" id="Phobius"/>
    </source>
</evidence>
<feature type="transmembrane region" description="Helical" evidence="1">
    <location>
        <begin position="26"/>
        <end position="46"/>
    </location>
</feature>
<sequence>MKIKKIRFDKIKVVFGKLLRILGEKVFLTFLGLLVVFLVFGAFLFYKYIFLVEKAQPEIIESSLQFDEGLFQKILEKSRDKQKKFEETETKKYPDPFTKIIIIEEER</sequence>
<keyword evidence="1" id="KW-0472">Membrane</keyword>
<organism evidence="2">
    <name type="scientific">marine sediment metagenome</name>
    <dbReference type="NCBI Taxonomy" id="412755"/>
    <lineage>
        <taxon>unclassified sequences</taxon>
        <taxon>metagenomes</taxon>
        <taxon>ecological metagenomes</taxon>
    </lineage>
</organism>